<feature type="compositionally biased region" description="Basic and acidic residues" evidence="1">
    <location>
        <begin position="31"/>
        <end position="44"/>
    </location>
</feature>
<gene>
    <name evidence="2" type="ORF">TNCV_4638811</name>
</gene>
<evidence type="ECO:0000313" key="3">
    <source>
        <dbReference type="Proteomes" id="UP000887159"/>
    </source>
</evidence>
<accession>A0A8X7BIS0</accession>
<proteinExistence type="predicted"/>
<evidence type="ECO:0000256" key="1">
    <source>
        <dbReference type="SAM" id="MobiDB-lite"/>
    </source>
</evidence>
<keyword evidence="3" id="KW-1185">Reference proteome</keyword>
<name>A0A8X7BIS0_TRICX</name>
<comment type="caution">
    <text evidence="2">The sequence shown here is derived from an EMBL/GenBank/DDBJ whole genome shotgun (WGS) entry which is preliminary data.</text>
</comment>
<dbReference type="Proteomes" id="UP000887159">
    <property type="component" value="Unassembled WGS sequence"/>
</dbReference>
<evidence type="ECO:0000313" key="2">
    <source>
        <dbReference type="EMBL" id="GFY32775.1"/>
    </source>
</evidence>
<dbReference type="EMBL" id="BMAU01021404">
    <property type="protein sequence ID" value="GFY32775.1"/>
    <property type="molecule type" value="Genomic_DNA"/>
</dbReference>
<protein>
    <submittedName>
        <fullName evidence="2">Uncharacterized protein</fullName>
    </submittedName>
</protein>
<sequence length="135" mass="14890">MNETPATNTERAGRRSDPVTSWRRSGMNEGSTRKESISKRDHGGGEVTVRTDPVSICSRAFGVVDDGHFHHFDFVSKGLVATPSLHLPMTNQVIPSPSRTATPSDTINNYDIGWRLVLQAICPATKGDILHLWYT</sequence>
<feature type="region of interest" description="Disordered" evidence="1">
    <location>
        <begin position="1"/>
        <end position="49"/>
    </location>
</feature>
<reference evidence="2" key="1">
    <citation type="submission" date="2020-08" db="EMBL/GenBank/DDBJ databases">
        <title>Multicomponent nature underlies the extraordinary mechanical properties of spider dragline silk.</title>
        <authorList>
            <person name="Kono N."/>
            <person name="Nakamura H."/>
            <person name="Mori M."/>
            <person name="Yoshida Y."/>
            <person name="Ohtoshi R."/>
            <person name="Malay A.D."/>
            <person name="Moran D.A.P."/>
            <person name="Tomita M."/>
            <person name="Numata K."/>
            <person name="Arakawa K."/>
        </authorList>
    </citation>
    <scope>NUCLEOTIDE SEQUENCE</scope>
</reference>
<feature type="compositionally biased region" description="Polar residues" evidence="1">
    <location>
        <begin position="1"/>
        <end position="10"/>
    </location>
</feature>
<organism evidence="2 3">
    <name type="scientific">Trichonephila clavipes</name>
    <name type="common">Golden silk orbweaver</name>
    <name type="synonym">Nephila clavipes</name>
    <dbReference type="NCBI Taxonomy" id="2585209"/>
    <lineage>
        <taxon>Eukaryota</taxon>
        <taxon>Metazoa</taxon>
        <taxon>Ecdysozoa</taxon>
        <taxon>Arthropoda</taxon>
        <taxon>Chelicerata</taxon>
        <taxon>Arachnida</taxon>
        <taxon>Araneae</taxon>
        <taxon>Araneomorphae</taxon>
        <taxon>Entelegynae</taxon>
        <taxon>Araneoidea</taxon>
        <taxon>Nephilidae</taxon>
        <taxon>Trichonephila</taxon>
    </lineage>
</organism>
<dbReference type="AlphaFoldDB" id="A0A8X7BIS0"/>